<gene>
    <name evidence="2" type="ORF">Abiwalacus_01900</name>
</gene>
<dbReference type="InterPro" id="IPR045691">
    <property type="entry name" value="DUF6056"/>
</dbReference>
<dbReference type="RefSeq" id="WP_215434938.1">
    <property type="nucleotide sequence ID" value="NZ_AP025943.1"/>
</dbReference>
<evidence type="ECO:0008006" key="4">
    <source>
        <dbReference type="Google" id="ProtNLM"/>
    </source>
</evidence>
<feature type="transmembrane region" description="Helical" evidence="1">
    <location>
        <begin position="309"/>
        <end position="328"/>
    </location>
</feature>
<feature type="transmembrane region" description="Helical" evidence="1">
    <location>
        <begin position="115"/>
        <end position="139"/>
    </location>
</feature>
<proteinExistence type="predicted"/>
<keyword evidence="1" id="KW-1133">Transmembrane helix</keyword>
<organism evidence="2 3">
    <name type="scientific">Akkermansia biwaensis</name>
    <dbReference type="NCBI Taxonomy" id="2946555"/>
    <lineage>
        <taxon>Bacteria</taxon>
        <taxon>Pseudomonadati</taxon>
        <taxon>Verrucomicrobiota</taxon>
        <taxon>Verrucomicrobiia</taxon>
        <taxon>Verrucomicrobiales</taxon>
        <taxon>Akkermansiaceae</taxon>
        <taxon>Akkermansia</taxon>
    </lineage>
</organism>
<keyword evidence="1" id="KW-0472">Membrane</keyword>
<dbReference type="Proteomes" id="UP001062263">
    <property type="component" value="Chromosome"/>
</dbReference>
<name>A0ABM7ZD45_9BACT</name>
<evidence type="ECO:0000313" key="2">
    <source>
        <dbReference type="EMBL" id="BDL42616.1"/>
    </source>
</evidence>
<feature type="transmembrane region" description="Helical" evidence="1">
    <location>
        <begin position="362"/>
        <end position="384"/>
    </location>
</feature>
<feature type="transmembrane region" description="Helical" evidence="1">
    <location>
        <begin position="280"/>
        <end position="297"/>
    </location>
</feature>
<keyword evidence="3" id="KW-1185">Reference proteome</keyword>
<evidence type="ECO:0000313" key="3">
    <source>
        <dbReference type="Proteomes" id="UP001062263"/>
    </source>
</evidence>
<dbReference type="Pfam" id="PF19528">
    <property type="entry name" value="DUF6056"/>
    <property type="match status" value="1"/>
</dbReference>
<reference evidence="2" key="1">
    <citation type="submission" date="2022-06" db="EMBL/GenBank/DDBJ databases">
        <title>Akkermansia biwalacus sp. nov., an anaerobic mucin-degrading bacterium isolated from human intestine.</title>
        <authorList>
            <person name="Kobayashi Y."/>
            <person name="Inoue S."/>
            <person name="Kawahara T."/>
            <person name="Kohda N."/>
        </authorList>
    </citation>
    <scope>NUCLEOTIDE SEQUENCE</scope>
    <source>
        <strain evidence="2">WON2089</strain>
    </source>
</reference>
<protein>
    <recommendedName>
        <fullName evidence="4">Glycosyltransferase RgtA/B/C/D-like domain-containing protein</fullName>
    </recommendedName>
</protein>
<evidence type="ECO:0000256" key="1">
    <source>
        <dbReference type="SAM" id="Phobius"/>
    </source>
</evidence>
<feature type="transmembrane region" description="Helical" evidence="1">
    <location>
        <begin position="218"/>
        <end position="236"/>
    </location>
</feature>
<dbReference type="EMBL" id="AP025943">
    <property type="protein sequence ID" value="BDL42616.1"/>
    <property type="molecule type" value="Genomic_DNA"/>
</dbReference>
<feature type="transmembrane region" description="Helical" evidence="1">
    <location>
        <begin position="334"/>
        <end position="355"/>
    </location>
</feature>
<feature type="transmembrane region" description="Helical" evidence="1">
    <location>
        <begin position="145"/>
        <end position="162"/>
    </location>
</feature>
<feature type="transmembrane region" description="Helical" evidence="1">
    <location>
        <begin position="70"/>
        <end position="103"/>
    </location>
</feature>
<accession>A0ABM7ZD45</accession>
<sequence length="477" mass="53649">MKGSFAVRVLFRCVVLAFLVYAMLLTWWTPFTGDSFMHSVFGAQHRLSFWPVLERCWWSYLNWNPRLGEFLAIFTATAGKWLFCLVNPFVVLSLALMMFYLARGRRVRPGDWRDVLLFTVGGLLLLTSSSRPGITMFWLSGGTNYAWAATVWLGFLCLYRGLWAGSSRIQDRPFSWFWIGAAGFAAGMTNENQVPASLGMLFLFWLYARWNGRSLPRWFFAGWAAHAIGGACLLLAPGNTARLHSETAGGAAVLQSWGERFGSIPELLNAFYEFMRLPKVLLAVAALALVLLAWRQGRRVWSGTEGRRVSASLLFILVAHAMAVSFFVRVVPAWHAMFSATVLMMTGVLGLYGVWMDRVPRPWVPACILAAAGGLALWVCAGYLDAFPRIHRQCEERRAFIRHELAQGKRNIVVPPYESVSLAPYVSVMWRMCSGDPDEFINSSVARYLGIESIRVDVCGDRVPQSWRCFKGSGERD</sequence>
<feature type="transmembrane region" description="Helical" evidence="1">
    <location>
        <begin position="9"/>
        <end position="28"/>
    </location>
</feature>
<keyword evidence="1" id="KW-0812">Transmembrane</keyword>